<dbReference type="SMART" id="SM00028">
    <property type="entry name" value="TPR"/>
    <property type="match status" value="13"/>
</dbReference>
<feature type="repeat" description="TPR" evidence="12">
    <location>
        <begin position="107"/>
        <end position="140"/>
    </location>
</feature>
<keyword evidence="6" id="KW-0963">Cytoplasm</keyword>
<dbReference type="Gene3D" id="3.40.50.11380">
    <property type="match status" value="1"/>
</dbReference>
<feature type="repeat" description="TPR" evidence="12">
    <location>
        <begin position="447"/>
        <end position="480"/>
    </location>
</feature>
<evidence type="ECO:0000256" key="2">
    <source>
        <dbReference type="ARBA" id="ARBA00004496"/>
    </source>
</evidence>
<feature type="repeat" description="TPR" evidence="12">
    <location>
        <begin position="243"/>
        <end position="276"/>
    </location>
</feature>
<evidence type="ECO:0000256" key="7">
    <source>
        <dbReference type="ARBA" id="ARBA00022676"/>
    </source>
</evidence>
<dbReference type="PANTHER" id="PTHR44366">
    <property type="entry name" value="UDP-N-ACETYLGLUCOSAMINE--PEPTIDE N-ACETYLGLUCOSAMINYLTRANSFERASE 110 KDA SUBUNIT"/>
    <property type="match status" value="1"/>
</dbReference>
<dbReference type="GO" id="GO:0005634">
    <property type="term" value="C:nucleus"/>
    <property type="evidence" value="ECO:0007669"/>
    <property type="project" value="UniProtKB-SubCell"/>
</dbReference>
<comment type="pathway">
    <text evidence="3">Protein modification; protein glycosylation.</text>
</comment>
<evidence type="ECO:0000256" key="10">
    <source>
        <dbReference type="ARBA" id="ARBA00022803"/>
    </source>
</evidence>
<dbReference type="InterPro" id="IPR029489">
    <property type="entry name" value="OGT/SEC/SPY_C"/>
</dbReference>
<evidence type="ECO:0000256" key="1">
    <source>
        <dbReference type="ARBA" id="ARBA00004123"/>
    </source>
</evidence>
<evidence type="ECO:0000313" key="15">
    <source>
        <dbReference type="WBParaSite" id="Pan_g15424.t1"/>
    </source>
</evidence>
<dbReference type="UniPathway" id="UPA00378"/>
<keyword evidence="7" id="KW-0328">Glycosyltransferase</keyword>
<organism evidence="14 15">
    <name type="scientific">Panagrellus redivivus</name>
    <name type="common">Microworm</name>
    <dbReference type="NCBI Taxonomy" id="6233"/>
    <lineage>
        <taxon>Eukaryota</taxon>
        <taxon>Metazoa</taxon>
        <taxon>Ecdysozoa</taxon>
        <taxon>Nematoda</taxon>
        <taxon>Chromadorea</taxon>
        <taxon>Rhabditida</taxon>
        <taxon>Tylenchina</taxon>
        <taxon>Panagrolaimomorpha</taxon>
        <taxon>Panagrolaimoidea</taxon>
        <taxon>Panagrolaimidae</taxon>
        <taxon>Panagrellus</taxon>
    </lineage>
</organism>
<dbReference type="SUPFAM" id="SSF48452">
    <property type="entry name" value="TPR-like"/>
    <property type="match status" value="2"/>
</dbReference>
<dbReference type="PANTHER" id="PTHR44366:SF1">
    <property type="entry name" value="UDP-N-ACETYLGLUCOSAMINE--PEPTIDE N-ACETYLGLUCOSAMINYLTRANSFERASE 110 KDA SUBUNIT"/>
    <property type="match status" value="1"/>
</dbReference>
<evidence type="ECO:0000256" key="12">
    <source>
        <dbReference type="PROSITE-ProRule" id="PRU00339"/>
    </source>
</evidence>
<evidence type="ECO:0000256" key="8">
    <source>
        <dbReference type="ARBA" id="ARBA00022679"/>
    </source>
</evidence>
<keyword evidence="14" id="KW-1185">Reference proteome</keyword>
<dbReference type="Pfam" id="PF13374">
    <property type="entry name" value="TPR_10"/>
    <property type="match status" value="1"/>
</dbReference>
<dbReference type="EC" id="2.4.1.255" evidence="5"/>
<feature type="repeat" description="TPR" evidence="12">
    <location>
        <begin position="311"/>
        <end position="344"/>
    </location>
</feature>
<dbReference type="FunFam" id="1.25.40.10:FF:000019">
    <property type="entry name" value="UDP-N-acetylglucosamine--peptide N-acetylglucosaminyltransferase 110 kDa subunit"/>
    <property type="match status" value="1"/>
</dbReference>
<dbReference type="GO" id="GO:0097363">
    <property type="term" value="F:protein O-acetylglucosaminyltransferase activity"/>
    <property type="evidence" value="ECO:0007669"/>
    <property type="project" value="UniProtKB-EC"/>
</dbReference>
<reference evidence="14" key="1">
    <citation type="journal article" date="2013" name="Genetics">
        <title>The draft genome and transcriptome of Panagrellus redivivus are shaped by the harsh demands of a free-living lifestyle.</title>
        <authorList>
            <person name="Srinivasan J."/>
            <person name="Dillman A.R."/>
            <person name="Macchietto M.G."/>
            <person name="Heikkinen L."/>
            <person name="Lakso M."/>
            <person name="Fracchia K.M."/>
            <person name="Antoshechkin I."/>
            <person name="Mortazavi A."/>
            <person name="Wong G."/>
            <person name="Sternberg P.W."/>
        </authorList>
    </citation>
    <scope>NUCLEOTIDE SEQUENCE [LARGE SCALE GENOMIC DNA]</scope>
    <source>
        <strain evidence="14">MT8872</strain>
    </source>
</reference>
<dbReference type="WBParaSite" id="Pan_g15424.t1">
    <property type="protein sequence ID" value="Pan_g15424.t1"/>
    <property type="gene ID" value="Pan_g15424"/>
</dbReference>
<keyword evidence="8" id="KW-0808">Transferase</keyword>
<evidence type="ECO:0000256" key="5">
    <source>
        <dbReference type="ARBA" id="ARBA00011970"/>
    </source>
</evidence>
<keyword evidence="10 12" id="KW-0802">TPR repeat</keyword>
<reference evidence="15" key="2">
    <citation type="submission" date="2020-10" db="UniProtKB">
        <authorList>
            <consortium name="WormBaseParasite"/>
        </authorList>
    </citation>
    <scope>IDENTIFICATION</scope>
</reference>
<evidence type="ECO:0000256" key="11">
    <source>
        <dbReference type="ARBA" id="ARBA00023242"/>
    </source>
</evidence>
<dbReference type="InterPro" id="IPR019734">
    <property type="entry name" value="TPR_rpt"/>
</dbReference>
<name>A0A7E4ZSU2_PANRE</name>
<dbReference type="FunFam" id="3.40.50.11380:FF:000001">
    <property type="entry name" value="UDP-N-acetylglucosamine--peptide N-acetylglucosaminyltransferase 110 kDa subunit"/>
    <property type="match status" value="1"/>
</dbReference>
<proteinExistence type="inferred from homology"/>
<dbReference type="InterPro" id="IPR011990">
    <property type="entry name" value="TPR-like_helical_dom_sf"/>
</dbReference>
<evidence type="ECO:0000256" key="6">
    <source>
        <dbReference type="ARBA" id="ARBA00022490"/>
    </source>
</evidence>
<feature type="repeat" description="TPR" evidence="12">
    <location>
        <begin position="481"/>
        <end position="514"/>
    </location>
</feature>
<keyword evidence="9" id="KW-0677">Repeat</keyword>
<dbReference type="GO" id="GO:0006493">
    <property type="term" value="P:protein O-linked glycosylation"/>
    <property type="evidence" value="ECO:0007669"/>
    <property type="project" value="InterPro"/>
</dbReference>
<dbReference type="Pfam" id="PF00515">
    <property type="entry name" value="TPR_1"/>
    <property type="match status" value="2"/>
</dbReference>
<feature type="domain" description="O-GlcNAc transferase C-terminal" evidence="13">
    <location>
        <begin position="528"/>
        <end position="1070"/>
    </location>
</feature>
<dbReference type="Pfam" id="PF13181">
    <property type="entry name" value="TPR_8"/>
    <property type="match status" value="3"/>
</dbReference>
<comment type="subcellular location">
    <subcellularLocation>
        <location evidence="2">Cytoplasm</location>
    </subcellularLocation>
    <subcellularLocation>
        <location evidence="1">Nucleus</location>
    </subcellularLocation>
</comment>
<dbReference type="Pfam" id="PF13844">
    <property type="entry name" value="Glyco_transf_41"/>
    <property type="match status" value="1"/>
</dbReference>
<protein>
    <recommendedName>
        <fullName evidence="5">protein O-GlcNAc transferase</fullName>
        <ecNumber evidence="5">2.4.1.255</ecNumber>
    </recommendedName>
</protein>
<evidence type="ECO:0000256" key="3">
    <source>
        <dbReference type="ARBA" id="ARBA00004922"/>
    </source>
</evidence>
<dbReference type="InterPro" id="IPR037919">
    <property type="entry name" value="OGT"/>
</dbReference>
<keyword evidence="11" id="KW-0539">Nucleus</keyword>
<comment type="similarity">
    <text evidence="4">Belongs to the glycosyltransferase 41 family. O-GlcNAc transferase subfamily.</text>
</comment>
<dbReference type="PROSITE" id="PS50293">
    <property type="entry name" value="TPR_REGION"/>
    <property type="match status" value="4"/>
</dbReference>
<dbReference type="GO" id="GO:0005737">
    <property type="term" value="C:cytoplasm"/>
    <property type="evidence" value="ECO:0007669"/>
    <property type="project" value="UniProtKB-SubCell"/>
</dbReference>
<dbReference type="Gene3D" id="1.25.40.10">
    <property type="entry name" value="Tetratricopeptide repeat domain"/>
    <property type="match status" value="2"/>
</dbReference>
<evidence type="ECO:0000256" key="9">
    <source>
        <dbReference type="ARBA" id="ARBA00022737"/>
    </source>
</evidence>
<dbReference type="FunFam" id="1.25.40.10:FF:000013">
    <property type="entry name" value="UDP-N-acetylglucosamine--peptide N-acetylglucosaminyltransferase 110 kDa subunit"/>
    <property type="match status" value="1"/>
</dbReference>
<feature type="repeat" description="TPR" evidence="12">
    <location>
        <begin position="277"/>
        <end position="310"/>
    </location>
</feature>
<dbReference type="FunFam" id="3.40.50.2000:FF:000012">
    <property type="entry name" value="UDP-N-acetylglucosamine--peptide N-acetylglucosaminyltransferase 110 kDa subunit"/>
    <property type="match status" value="1"/>
</dbReference>
<evidence type="ECO:0000313" key="14">
    <source>
        <dbReference type="Proteomes" id="UP000492821"/>
    </source>
</evidence>
<accession>A0A7E4ZSU2</accession>
<sequence length="1093" mass="121835">MANFSTLNPSSAVLISNGVHSTNPNNMLNYIVYSQATPLFVPNDPRNGAIVVASSSQTPQILNTDAITQLNSPNGLSDVAHRCYQIGDYDGAEQHCLKILENDPAHAGALLLLSSVYFQRRDLNKSMHYSLKAIEYNPNCAEAHSNLANVYKEKQQFQEALDHYQHAVTLKPDFIDGYVNLATAHVSVGQLEQAAHAYIIALQYNPDLYCVRSDLGNLFKVMGRLEEAKVCYLKAIETQPRFAVAWSNIGCVFSSQGELWLAIHHFERAISLDPNFVDALINMGNVLKEARIFDRAVGAYLRALTLVPNHAVVHGNLACVYYEQGNIDLAIETYRRAIELQPNFPDAYCNLANALKEKGQVAEAEKAYLTALQLCPTHADSQNNLANIKREQGLVEEATVLYRKALETYPEFAAAHSNLASILQQQGRLADAINHYKEAIRIQPTFADAYSNMGNTFKELGDINGALQCYARAIQINPAFADAHSNLASIHKDSGNIPEAIQSYYTALRLKSDFPDAFCNLTHCLQIICDWTDYDNRMKKLVAIVADQLLKKRLPSVHPHHSMLYPLSHAQRMAIAAKHAQLCMERAGALRKKAYDFSKLVVPPQCRLRIGYVSSDFGNHPTSHLMQSIPGLHDRSRVEIFCYALSPNDGTNFRKKLMDEAEHFTDLSVVTCNGTAADMIYKDGIHILINMNGYTKGARNEIFALRPAPIQIMWLGYPGTSGAPFMDYIVTDAVTSPLNLAHAYSEKLAYMPHTFFIGDHMNMLSHLTERVILQEKNVNNEVTSRDTCTVFNATNLQPLLSKTEVRTLVREAEVSVGPEKNMVMTEIVVPVVEVPTTEPVKQMIGSGLIAANVEGVPVQNGLTTLNQTHIKAATGEEVPQTILVTSRQQYGLPEDAIVYCNFNQLYKIDPATLKSWCDILNKVPNSVLWLLRFPFHGEPHVLHFCAKQGVDIKRIVFSNVAAKEEHVRRGQLADVCLDTPLCNGHTTGMDILWTGTPMITMPLESLASRVASSQLTALGVPELVANSREDYVNIAVKLGTDRQFLSQMRAKVWKARTTSTLFNIKQYCNDFEDLFHKIWKRHADGNKPDHITE</sequence>
<dbReference type="Gene3D" id="3.30.720.150">
    <property type="match status" value="1"/>
</dbReference>
<evidence type="ECO:0000259" key="13">
    <source>
        <dbReference type="Pfam" id="PF13844"/>
    </source>
</evidence>
<dbReference type="Proteomes" id="UP000492821">
    <property type="component" value="Unassembled WGS sequence"/>
</dbReference>
<dbReference type="AlphaFoldDB" id="A0A7E4ZSU2"/>
<evidence type="ECO:0000256" key="4">
    <source>
        <dbReference type="ARBA" id="ARBA00005386"/>
    </source>
</evidence>
<feature type="repeat" description="TPR" evidence="12">
    <location>
        <begin position="141"/>
        <end position="174"/>
    </location>
</feature>
<feature type="repeat" description="TPR" evidence="12">
    <location>
        <begin position="345"/>
        <end position="378"/>
    </location>
</feature>
<dbReference type="Pfam" id="PF13414">
    <property type="entry name" value="TPR_11"/>
    <property type="match status" value="2"/>
</dbReference>
<feature type="repeat" description="TPR" evidence="12">
    <location>
        <begin position="413"/>
        <end position="446"/>
    </location>
</feature>
<dbReference type="Gene3D" id="3.40.50.2000">
    <property type="entry name" value="Glycogen Phosphorylase B"/>
    <property type="match status" value="1"/>
</dbReference>
<feature type="repeat" description="TPR" evidence="12">
    <location>
        <begin position="175"/>
        <end position="208"/>
    </location>
</feature>
<dbReference type="PROSITE" id="PS50005">
    <property type="entry name" value="TPR"/>
    <property type="match status" value="10"/>
</dbReference>